<keyword evidence="1" id="KW-0812">Transmembrane</keyword>
<keyword evidence="3" id="KW-1185">Reference proteome</keyword>
<gene>
    <name evidence="2" type="ORF">SAMN06296010_0678</name>
</gene>
<evidence type="ECO:0008006" key="4">
    <source>
        <dbReference type="Google" id="ProtNLM"/>
    </source>
</evidence>
<protein>
    <recommendedName>
        <fullName evidence="4">Transmembrane protein</fullName>
    </recommendedName>
</protein>
<dbReference type="Proteomes" id="UP000193244">
    <property type="component" value="Unassembled WGS sequence"/>
</dbReference>
<accession>A0A1X7IMI3</accession>
<evidence type="ECO:0000313" key="3">
    <source>
        <dbReference type="Proteomes" id="UP000193244"/>
    </source>
</evidence>
<evidence type="ECO:0000256" key="1">
    <source>
        <dbReference type="SAM" id="Phobius"/>
    </source>
</evidence>
<dbReference type="RefSeq" id="WP_085482905.1">
    <property type="nucleotide sequence ID" value="NZ_FXAY01000001.1"/>
</dbReference>
<keyword evidence="1" id="KW-1133">Transmembrane helix</keyword>
<reference evidence="3" key="1">
    <citation type="submission" date="2017-04" db="EMBL/GenBank/DDBJ databases">
        <authorList>
            <person name="Varghese N."/>
            <person name="Submissions S."/>
        </authorList>
    </citation>
    <scope>NUCLEOTIDE SEQUENCE [LARGE SCALE GENOMIC DNA]</scope>
    <source>
        <strain evidence="3">VKM Ac-2510</strain>
    </source>
</reference>
<organism evidence="2 3">
    <name type="scientific">Agreia pratensis</name>
    <dbReference type="NCBI Taxonomy" id="150121"/>
    <lineage>
        <taxon>Bacteria</taxon>
        <taxon>Bacillati</taxon>
        <taxon>Actinomycetota</taxon>
        <taxon>Actinomycetes</taxon>
        <taxon>Micrococcales</taxon>
        <taxon>Microbacteriaceae</taxon>
        <taxon>Agreia</taxon>
    </lineage>
</organism>
<dbReference type="AlphaFoldDB" id="A0A1X7IMI3"/>
<sequence>MKFASVKRLLLVAAIVAVVAGAAGAVYFAAQPMSFAWVAYAPLSGEVFNPNSTHLVSAPTMYALAVVALGLVVAAFWAGLTVGERRSRALIE</sequence>
<name>A0A1X7IMI3_9MICO</name>
<proteinExistence type="predicted"/>
<dbReference type="OrthoDB" id="5126476at2"/>
<evidence type="ECO:0000313" key="2">
    <source>
        <dbReference type="EMBL" id="SMG16205.1"/>
    </source>
</evidence>
<feature type="transmembrane region" description="Helical" evidence="1">
    <location>
        <begin position="62"/>
        <end position="82"/>
    </location>
</feature>
<dbReference type="EMBL" id="FXAY01000001">
    <property type="protein sequence ID" value="SMG16205.1"/>
    <property type="molecule type" value="Genomic_DNA"/>
</dbReference>
<keyword evidence="1" id="KW-0472">Membrane</keyword>